<evidence type="ECO:0000256" key="1">
    <source>
        <dbReference type="SAM" id="MobiDB-lite"/>
    </source>
</evidence>
<feature type="region of interest" description="Disordered" evidence="1">
    <location>
        <begin position="1"/>
        <end position="38"/>
    </location>
</feature>
<feature type="compositionally biased region" description="Polar residues" evidence="1">
    <location>
        <begin position="456"/>
        <end position="472"/>
    </location>
</feature>
<organism evidence="2 3">
    <name type="scientific">Trichoglossum hirsutum</name>
    <dbReference type="NCBI Taxonomy" id="265104"/>
    <lineage>
        <taxon>Eukaryota</taxon>
        <taxon>Fungi</taxon>
        <taxon>Dikarya</taxon>
        <taxon>Ascomycota</taxon>
        <taxon>Pezizomycotina</taxon>
        <taxon>Geoglossomycetes</taxon>
        <taxon>Geoglossales</taxon>
        <taxon>Geoglossaceae</taxon>
        <taxon>Trichoglossum</taxon>
    </lineage>
</organism>
<dbReference type="EMBL" id="JAGHQM010001591">
    <property type="protein sequence ID" value="KAH0553123.1"/>
    <property type="molecule type" value="Genomic_DNA"/>
</dbReference>
<comment type="caution">
    <text evidence="2">The sequence shown here is derived from an EMBL/GenBank/DDBJ whole genome shotgun (WGS) entry which is preliminary data.</text>
</comment>
<feature type="region of interest" description="Disordered" evidence="1">
    <location>
        <begin position="323"/>
        <end position="347"/>
    </location>
</feature>
<feature type="region of interest" description="Disordered" evidence="1">
    <location>
        <begin position="493"/>
        <end position="513"/>
    </location>
</feature>
<evidence type="ECO:0000313" key="3">
    <source>
        <dbReference type="Proteomes" id="UP000750711"/>
    </source>
</evidence>
<reference evidence="2" key="1">
    <citation type="submission" date="2021-03" db="EMBL/GenBank/DDBJ databases">
        <title>Comparative genomics and phylogenomic investigation of the class Geoglossomycetes provide insights into ecological specialization and systematics.</title>
        <authorList>
            <person name="Melie T."/>
            <person name="Pirro S."/>
            <person name="Miller A.N."/>
            <person name="Quandt A."/>
        </authorList>
    </citation>
    <scope>NUCLEOTIDE SEQUENCE</scope>
    <source>
        <strain evidence="2">CAQ_001_2017</strain>
    </source>
</reference>
<feature type="compositionally biased region" description="Polar residues" evidence="1">
    <location>
        <begin position="323"/>
        <end position="334"/>
    </location>
</feature>
<name>A0A9P8I7N6_9PEZI</name>
<evidence type="ECO:0000313" key="2">
    <source>
        <dbReference type="EMBL" id="KAH0553123.1"/>
    </source>
</evidence>
<proteinExistence type="predicted"/>
<feature type="region of interest" description="Disordered" evidence="1">
    <location>
        <begin position="79"/>
        <end position="130"/>
    </location>
</feature>
<sequence length="543" mass="58588">MQAEALSAATSIDSPHAEEALSAVARPQHDEEEPGYLKNRRLNGIVSAPNTPLPSTHRRRQSLPLNILGLWSLSSRNTSTVSLADPGQCGTGEPASNDSTTTQLRSTLRQLNGGPRPHRHRHSKSAIVRNSTFSQPVIVRTYSGPSRPGSRQQVPATLHEEEMDKTDLPTIEEFSFDGILRAIEPEVSNTLDAIANLCANYRSNLSQECDYLVSAQGELDKKIEETDQLTTSVLEETNARSEKITTDSRPLDGGNLAGDIAYTASTAYTTLQNILSTLTVIEDLLPPDERISHTERYPRTNSLLVNKNDTDKTLVDVSTNSRNGIAKSLGQSAPDQPLRGRGRTRRSKSTGFYFAGAGLSGTHEKPGDAMRPPSVLLLRTIEPTLSNSPPLQSASCFAPAIFSGLPSAGLLTRPQTVVFNDPVDLDSSVAPQTASSTVTESSRMEGSVVSEYSLKPSLTGSMGRSQRNSSRPIASHFRRTSILGRWQDWLSGDSLSKQNPSGPEAGVRSSVGEGLNAESRLRVLLRRAGSEKVAKGKSVDRGS</sequence>
<accession>A0A9P8I7N6</accession>
<feature type="region of interest" description="Disordered" evidence="1">
    <location>
        <begin position="455"/>
        <end position="474"/>
    </location>
</feature>
<feature type="compositionally biased region" description="Low complexity" evidence="1">
    <location>
        <begin position="99"/>
        <end position="111"/>
    </location>
</feature>
<dbReference type="Proteomes" id="UP000750711">
    <property type="component" value="Unassembled WGS sequence"/>
</dbReference>
<keyword evidence="3" id="KW-1185">Reference proteome</keyword>
<gene>
    <name evidence="2" type="ORF">GP486_006689</name>
</gene>
<protein>
    <submittedName>
        <fullName evidence="2">Uncharacterized protein</fullName>
    </submittedName>
</protein>
<dbReference type="AlphaFoldDB" id="A0A9P8I7N6"/>